<dbReference type="AlphaFoldDB" id="A0A1F8CWN7"/>
<evidence type="ECO:0000313" key="2">
    <source>
        <dbReference type="Proteomes" id="UP000178999"/>
    </source>
</evidence>
<gene>
    <name evidence="1" type="ORF">A2382_01705</name>
</gene>
<dbReference type="EMBL" id="MGHY01000004">
    <property type="protein sequence ID" value="OGM80138.1"/>
    <property type="molecule type" value="Genomic_DNA"/>
</dbReference>
<name>A0A1F8CWN7_9BACT</name>
<accession>A0A1F8CWN7</accession>
<protein>
    <submittedName>
        <fullName evidence="1">Uncharacterized protein</fullName>
    </submittedName>
</protein>
<dbReference type="STRING" id="1802538.A2382_01705"/>
<dbReference type="Proteomes" id="UP000178999">
    <property type="component" value="Unassembled WGS sequence"/>
</dbReference>
<organism evidence="1 2">
    <name type="scientific">Candidatus Woesebacteria bacterium RIFOXYB1_FULL_38_16</name>
    <dbReference type="NCBI Taxonomy" id="1802538"/>
    <lineage>
        <taxon>Bacteria</taxon>
        <taxon>Candidatus Woeseibacteriota</taxon>
    </lineage>
</organism>
<evidence type="ECO:0000313" key="1">
    <source>
        <dbReference type="EMBL" id="OGM80138.1"/>
    </source>
</evidence>
<reference evidence="1 2" key="1">
    <citation type="journal article" date="2016" name="Nat. Commun.">
        <title>Thousands of microbial genomes shed light on interconnected biogeochemical processes in an aquifer system.</title>
        <authorList>
            <person name="Anantharaman K."/>
            <person name="Brown C.T."/>
            <person name="Hug L.A."/>
            <person name="Sharon I."/>
            <person name="Castelle C.J."/>
            <person name="Probst A.J."/>
            <person name="Thomas B.C."/>
            <person name="Singh A."/>
            <person name="Wilkins M.J."/>
            <person name="Karaoz U."/>
            <person name="Brodie E.L."/>
            <person name="Williams K.H."/>
            <person name="Hubbard S.S."/>
            <person name="Banfield J.F."/>
        </authorList>
    </citation>
    <scope>NUCLEOTIDE SEQUENCE [LARGE SCALE GENOMIC DNA]</scope>
</reference>
<sequence>MAKTKYKEFVDLMIKNNKEIFDQFKTLHDQYGLNPDELQEKFNKEGAKVVRIVREWEDKLCRRSEGSGYGSYSGNLAEKFQSEVRKIFPQIDAVGIIVFSIKKITPK</sequence>
<comment type="caution">
    <text evidence="1">The sequence shown here is derived from an EMBL/GenBank/DDBJ whole genome shotgun (WGS) entry which is preliminary data.</text>
</comment>
<proteinExistence type="predicted"/>